<protein>
    <submittedName>
        <fullName evidence="2">3-oxoadipate enol-lactonase 2</fullName>
        <ecNumber evidence="2">3.1.1.24</ecNumber>
    </submittedName>
</protein>
<dbReference type="InterPro" id="IPR029058">
    <property type="entry name" value="AB_hydrolase_fold"/>
</dbReference>
<dbReference type="OrthoDB" id="9793083at2"/>
<dbReference type="InterPro" id="IPR050266">
    <property type="entry name" value="AB_hydrolase_sf"/>
</dbReference>
<dbReference type="EMBL" id="FWFW01000010">
    <property type="protein sequence ID" value="SLN56551.1"/>
    <property type="molecule type" value="Genomic_DNA"/>
</dbReference>
<accession>A0A1Y5T5X0</accession>
<gene>
    <name evidence="2" type="primary">catD_2</name>
    <name evidence="2" type="ORF">PAM7971_02921</name>
</gene>
<dbReference type="Proteomes" id="UP000193307">
    <property type="component" value="Unassembled WGS sequence"/>
</dbReference>
<dbReference type="NCBIfam" id="TIGR02427">
    <property type="entry name" value="protocat_pcaD"/>
    <property type="match status" value="1"/>
</dbReference>
<sequence>MIFETFTTFNGIYHGYRAPQSGAPTLVFSNSLGTDLRVWDRVIHRLPNSWGILRSDKRGHGLSTMAETLSIETMTDDVEILLDHHNIGPFIGVGLSVGGLIMQRLAVRRTQGAQAMTHLVLSDTAAQIGSPEVWNPRIETVLTDGIAAIGDTILSRWFAPAYRETEDFAMWRMMLERTPAKGYAQVCAAIRDADYRDALADIAQPTLVLVGAQDSSTPPALVKATADAIQTATFCEIDTAGHLPCVEQPDVFATLLKSHIGA</sequence>
<reference evidence="2 3" key="1">
    <citation type="submission" date="2017-03" db="EMBL/GenBank/DDBJ databases">
        <authorList>
            <person name="Afonso C.L."/>
            <person name="Miller P.J."/>
            <person name="Scott M.A."/>
            <person name="Spackman E."/>
            <person name="Goraichik I."/>
            <person name="Dimitrov K.M."/>
            <person name="Suarez D.L."/>
            <person name="Swayne D.E."/>
        </authorList>
    </citation>
    <scope>NUCLEOTIDE SEQUENCE [LARGE SCALE GENOMIC DNA]</scope>
    <source>
        <strain evidence="2 3">CECT 7971</strain>
    </source>
</reference>
<keyword evidence="2" id="KW-0378">Hydrolase</keyword>
<proteinExistence type="predicted"/>
<evidence type="ECO:0000313" key="2">
    <source>
        <dbReference type="EMBL" id="SLN56551.1"/>
    </source>
</evidence>
<feature type="domain" description="AB hydrolase-1" evidence="1">
    <location>
        <begin position="33"/>
        <end position="253"/>
    </location>
</feature>
<dbReference type="SUPFAM" id="SSF53474">
    <property type="entry name" value="alpha/beta-Hydrolases"/>
    <property type="match status" value="1"/>
</dbReference>
<dbReference type="AlphaFoldDB" id="A0A1Y5T5X0"/>
<dbReference type="GO" id="GO:0047570">
    <property type="term" value="F:3-oxoadipate enol-lactonase activity"/>
    <property type="evidence" value="ECO:0007669"/>
    <property type="project" value="UniProtKB-EC"/>
</dbReference>
<dbReference type="Pfam" id="PF12697">
    <property type="entry name" value="Abhydrolase_6"/>
    <property type="match status" value="1"/>
</dbReference>
<organism evidence="2 3">
    <name type="scientific">Pacificibacter marinus</name>
    <dbReference type="NCBI Taxonomy" id="658057"/>
    <lineage>
        <taxon>Bacteria</taxon>
        <taxon>Pseudomonadati</taxon>
        <taxon>Pseudomonadota</taxon>
        <taxon>Alphaproteobacteria</taxon>
        <taxon>Rhodobacterales</taxon>
        <taxon>Roseobacteraceae</taxon>
        <taxon>Pacificibacter</taxon>
    </lineage>
</organism>
<dbReference type="InterPro" id="IPR000073">
    <property type="entry name" value="AB_hydrolase_1"/>
</dbReference>
<dbReference type="InterPro" id="IPR026968">
    <property type="entry name" value="PcaD/CatD"/>
</dbReference>
<dbReference type="GO" id="GO:0042952">
    <property type="term" value="P:beta-ketoadipate pathway"/>
    <property type="evidence" value="ECO:0007669"/>
    <property type="project" value="InterPro"/>
</dbReference>
<dbReference type="STRING" id="658057.SAMN04488032_11459"/>
<dbReference type="PANTHER" id="PTHR43798">
    <property type="entry name" value="MONOACYLGLYCEROL LIPASE"/>
    <property type="match status" value="1"/>
</dbReference>
<evidence type="ECO:0000259" key="1">
    <source>
        <dbReference type="Pfam" id="PF12697"/>
    </source>
</evidence>
<evidence type="ECO:0000313" key="3">
    <source>
        <dbReference type="Proteomes" id="UP000193307"/>
    </source>
</evidence>
<dbReference type="Gene3D" id="3.40.50.1820">
    <property type="entry name" value="alpha/beta hydrolase"/>
    <property type="match status" value="1"/>
</dbReference>
<dbReference type="RefSeq" id="WP_085850021.1">
    <property type="nucleotide sequence ID" value="NZ_FNZV01000014.1"/>
</dbReference>
<dbReference type="EC" id="3.1.1.24" evidence="2"/>
<name>A0A1Y5T5X0_9RHOB</name>
<keyword evidence="3" id="KW-1185">Reference proteome</keyword>